<keyword evidence="1" id="KW-0238">DNA-binding</keyword>
<dbReference type="Gene3D" id="3.30.60.230">
    <property type="entry name" value="Lsr2, dimerization domain"/>
    <property type="match status" value="1"/>
</dbReference>
<dbReference type="GO" id="GO:0003677">
    <property type="term" value="F:DNA binding"/>
    <property type="evidence" value="ECO:0007669"/>
    <property type="project" value="UniProtKB-KW"/>
</dbReference>
<evidence type="ECO:0000313" key="5">
    <source>
        <dbReference type="EMBL" id="OPC77409.1"/>
    </source>
</evidence>
<dbReference type="EMBL" id="MWQN01000004">
    <property type="protein sequence ID" value="OPC77409.1"/>
    <property type="molecule type" value="Genomic_DNA"/>
</dbReference>
<organism evidence="5 6">
    <name type="scientific">Embleya scabrispora</name>
    <dbReference type="NCBI Taxonomy" id="159449"/>
    <lineage>
        <taxon>Bacteria</taxon>
        <taxon>Bacillati</taxon>
        <taxon>Actinomycetota</taxon>
        <taxon>Actinomycetes</taxon>
        <taxon>Kitasatosporales</taxon>
        <taxon>Streptomycetaceae</taxon>
        <taxon>Embleya</taxon>
    </lineage>
</organism>
<dbReference type="InterPro" id="IPR055370">
    <property type="entry name" value="Lsr2_DNA-bd"/>
</dbReference>
<feature type="compositionally biased region" description="Basic residues" evidence="2">
    <location>
        <begin position="60"/>
        <end position="70"/>
    </location>
</feature>
<dbReference type="InterPro" id="IPR042261">
    <property type="entry name" value="Lsr2-like_dimerization"/>
</dbReference>
<evidence type="ECO:0008006" key="7">
    <source>
        <dbReference type="Google" id="ProtNLM"/>
    </source>
</evidence>
<reference evidence="5 6" key="1">
    <citation type="submission" date="2017-03" db="EMBL/GenBank/DDBJ databases">
        <title>Draft genome sequence of Streptomyces scabrisporus NF3, endophyte isolated from Amphipterygium adstringens.</title>
        <authorList>
            <person name="Vazquez M."/>
            <person name="Ceapa C.D."/>
            <person name="Rodriguez Luna D."/>
            <person name="Sanchez Esquivel S."/>
        </authorList>
    </citation>
    <scope>NUCLEOTIDE SEQUENCE [LARGE SCALE GENOMIC DNA]</scope>
    <source>
        <strain evidence="5 6">NF3</strain>
    </source>
</reference>
<dbReference type="RefSeq" id="WP_078982164.1">
    <property type="nucleotide sequence ID" value="NZ_MWQN01000004.1"/>
</dbReference>
<evidence type="ECO:0000313" key="6">
    <source>
        <dbReference type="Proteomes" id="UP000190037"/>
    </source>
</evidence>
<dbReference type="InterPro" id="IPR036625">
    <property type="entry name" value="E3-bd_dom_sf"/>
</dbReference>
<dbReference type="AlphaFoldDB" id="A0A1T3NKL9"/>
<dbReference type="Gene3D" id="4.10.320.10">
    <property type="entry name" value="E3-binding domain"/>
    <property type="match status" value="1"/>
</dbReference>
<protein>
    <recommendedName>
        <fullName evidence="7">Lsr2 family protein</fullName>
    </recommendedName>
</protein>
<evidence type="ECO:0000256" key="1">
    <source>
        <dbReference type="ARBA" id="ARBA00023125"/>
    </source>
</evidence>
<dbReference type="OrthoDB" id="4113332at2"/>
<evidence type="ECO:0000259" key="4">
    <source>
        <dbReference type="Pfam" id="PF23359"/>
    </source>
</evidence>
<name>A0A1T3NKL9_9ACTN</name>
<dbReference type="Pfam" id="PF23359">
    <property type="entry name" value="Lsr2_DNA-bd"/>
    <property type="match status" value="1"/>
</dbReference>
<dbReference type="Pfam" id="PF11774">
    <property type="entry name" value="Lsr2"/>
    <property type="match status" value="1"/>
</dbReference>
<feature type="domain" description="Lsr2 dimerization" evidence="3">
    <location>
        <begin position="1"/>
        <end position="60"/>
    </location>
</feature>
<evidence type="ECO:0000256" key="2">
    <source>
        <dbReference type="SAM" id="MobiDB-lite"/>
    </source>
</evidence>
<dbReference type="InterPro" id="IPR024412">
    <property type="entry name" value="Lsr2_dim_dom"/>
</dbReference>
<dbReference type="Proteomes" id="UP000190037">
    <property type="component" value="Unassembled WGS sequence"/>
</dbReference>
<keyword evidence="6" id="KW-1185">Reference proteome</keyword>
<gene>
    <name evidence="5" type="ORF">B4N89_43670</name>
</gene>
<sequence length="110" mass="11997">MAQRVVTLYTDDITGNEGEDIATHTFGLDGVTYEIDLGQDTYQQLLDALGPYFHAGRKTGTSRRTAVKAHRTGDGPDPVKVREWAKAQGIDINARGRVPGDIVAKYQAAH</sequence>
<dbReference type="STRING" id="159449.B4N89_43670"/>
<feature type="domain" description="Lsr2 DNA-binding" evidence="4">
    <location>
        <begin position="74"/>
        <end position="109"/>
    </location>
</feature>
<dbReference type="GO" id="GO:0016746">
    <property type="term" value="F:acyltransferase activity"/>
    <property type="evidence" value="ECO:0007669"/>
    <property type="project" value="InterPro"/>
</dbReference>
<evidence type="ECO:0000259" key="3">
    <source>
        <dbReference type="Pfam" id="PF11774"/>
    </source>
</evidence>
<feature type="region of interest" description="Disordered" evidence="2">
    <location>
        <begin position="60"/>
        <end position="79"/>
    </location>
</feature>
<proteinExistence type="predicted"/>
<comment type="caution">
    <text evidence="5">The sequence shown here is derived from an EMBL/GenBank/DDBJ whole genome shotgun (WGS) entry which is preliminary data.</text>
</comment>
<accession>A0A1T3NKL9</accession>